<name>A0A5N5X553_9EURO</name>
<evidence type="ECO:0000313" key="2">
    <source>
        <dbReference type="EMBL" id="KAB8075881.1"/>
    </source>
</evidence>
<dbReference type="AlphaFoldDB" id="A0A5N5X553"/>
<dbReference type="EMBL" id="ML732188">
    <property type="protein sequence ID" value="KAB8075881.1"/>
    <property type="molecule type" value="Genomic_DNA"/>
</dbReference>
<proteinExistence type="predicted"/>
<evidence type="ECO:0000256" key="1">
    <source>
        <dbReference type="SAM" id="MobiDB-lite"/>
    </source>
</evidence>
<organism evidence="2 3">
    <name type="scientific">Aspergillus leporis</name>
    <dbReference type="NCBI Taxonomy" id="41062"/>
    <lineage>
        <taxon>Eukaryota</taxon>
        <taxon>Fungi</taxon>
        <taxon>Dikarya</taxon>
        <taxon>Ascomycota</taxon>
        <taxon>Pezizomycotina</taxon>
        <taxon>Eurotiomycetes</taxon>
        <taxon>Eurotiomycetidae</taxon>
        <taxon>Eurotiales</taxon>
        <taxon>Aspergillaceae</taxon>
        <taxon>Aspergillus</taxon>
        <taxon>Aspergillus subgen. Circumdati</taxon>
    </lineage>
</organism>
<protein>
    <submittedName>
        <fullName evidence="2">Uncharacterized protein</fullName>
    </submittedName>
</protein>
<keyword evidence="3" id="KW-1185">Reference proteome</keyword>
<dbReference type="OrthoDB" id="5949865at2759"/>
<sequence>MTNRESQDKGEAKKSRISQSEATGEMSPHEQNRQRINCYQIASLREKLFSEHSKHRTYFDSADLALASAHRESDLCTMRPGAHHPVREDISLPYCAVPSGSNVGKYANDRAYCAANADFVRGKSHLR</sequence>
<dbReference type="Proteomes" id="UP000326565">
    <property type="component" value="Unassembled WGS sequence"/>
</dbReference>
<gene>
    <name evidence="2" type="ORF">BDV29DRAFT_171209</name>
</gene>
<evidence type="ECO:0000313" key="3">
    <source>
        <dbReference type="Proteomes" id="UP000326565"/>
    </source>
</evidence>
<feature type="region of interest" description="Disordered" evidence="1">
    <location>
        <begin position="1"/>
        <end position="34"/>
    </location>
</feature>
<reference evidence="2 3" key="1">
    <citation type="submission" date="2019-04" db="EMBL/GenBank/DDBJ databases">
        <title>Friends and foes A comparative genomics study of 23 Aspergillus species from section Flavi.</title>
        <authorList>
            <consortium name="DOE Joint Genome Institute"/>
            <person name="Kjaerbolling I."/>
            <person name="Vesth T."/>
            <person name="Frisvad J.C."/>
            <person name="Nybo J.L."/>
            <person name="Theobald S."/>
            <person name="Kildgaard S."/>
            <person name="Isbrandt T."/>
            <person name="Kuo A."/>
            <person name="Sato A."/>
            <person name="Lyhne E.K."/>
            <person name="Kogle M.E."/>
            <person name="Wiebenga A."/>
            <person name="Kun R.S."/>
            <person name="Lubbers R.J."/>
            <person name="Makela M.R."/>
            <person name="Barry K."/>
            <person name="Chovatia M."/>
            <person name="Clum A."/>
            <person name="Daum C."/>
            <person name="Haridas S."/>
            <person name="He G."/>
            <person name="LaButti K."/>
            <person name="Lipzen A."/>
            <person name="Mondo S."/>
            <person name="Riley R."/>
            <person name="Salamov A."/>
            <person name="Simmons B.A."/>
            <person name="Magnuson J.K."/>
            <person name="Henrissat B."/>
            <person name="Mortensen U.H."/>
            <person name="Larsen T.O."/>
            <person name="Devries R.P."/>
            <person name="Grigoriev I.V."/>
            <person name="Machida M."/>
            <person name="Baker S.E."/>
            <person name="Andersen M.R."/>
        </authorList>
    </citation>
    <scope>NUCLEOTIDE SEQUENCE [LARGE SCALE GENOMIC DNA]</scope>
    <source>
        <strain evidence="2 3">CBS 151.66</strain>
    </source>
</reference>
<accession>A0A5N5X553</accession>
<feature type="compositionally biased region" description="Basic and acidic residues" evidence="1">
    <location>
        <begin position="1"/>
        <end position="14"/>
    </location>
</feature>